<dbReference type="Proteomes" id="UP000215914">
    <property type="component" value="Chromosome 5"/>
</dbReference>
<dbReference type="InParanoid" id="A0A251US96"/>
<dbReference type="AlphaFoldDB" id="A0A251US96"/>
<organism evidence="1 2">
    <name type="scientific">Helianthus annuus</name>
    <name type="common">Common sunflower</name>
    <dbReference type="NCBI Taxonomy" id="4232"/>
    <lineage>
        <taxon>Eukaryota</taxon>
        <taxon>Viridiplantae</taxon>
        <taxon>Streptophyta</taxon>
        <taxon>Embryophyta</taxon>
        <taxon>Tracheophyta</taxon>
        <taxon>Spermatophyta</taxon>
        <taxon>Magnoliopsida</taxon>
        <taxon>eudicotyledons</taxon>
        <taxon>Gunneridae</taxon>
        <taxon>Pentapetalae</taxon>
        <taxon>asterids</taxon>
        <taxon>campanulids</taxon>
        <taxon>Asterales</taxon>
        <taxon>Asteraceae</taxon>
        <taxon>Asteroideae</taxon>
        <taxon>Heliantheae alliance</taxon>
        <taxon>Heliantheae</taxon>
        <taxon>Helianthus</taxon>
    </lineage>
</organism>
<dbReference type="EMBL" id="CM007894">
    <property type="protein sequence ID" value="OTG25632.1"/>
    <property type="molecule type" value="Genomic_DNA"/>
</dbReference>
<reference evidence="2" key="1">
    <citation type="journal article" date="2017" name="Nature">
        <title>The sunflower genome provides insights into oil metabolism, flowering and Asterid evolution.</title>
        <authorList>
            <person name="Badouin H."/>
            <person name="Gouzy J."/>
            <person name="Grassa C.J."/>
            <person name="Murat F."/>
            <person name="Staton S.E."/>
            <person name="Cottret L."/>
            <person name="Lelandais-Briere C."/>
            <person name="Owens G.L."/>
            <person name="Carrere S."/>
            <person name="Mayjonade B."/>
            <person name="Legrand L."/>
            <person name="Gill N."/>
            <person name="Kane N.C."/>
            <person name="Bowers J.E."/>
            <person name="Hubner S."/>
            <person name="Bellec A."/>
            <person name="Berard A."/>
            <person name="Berges H."/>
            <person name="Blanchet N."/>
            <person name="Boniface M.C."/>
            <person name="Brunel D."/>
            <person name="Catrice O."/>
            <person name="Chaidir N."/>
            <person name="Claudel C."/>
            <person name="Donnadieu C."/>
            <person name="Faraut T."/>
            <person name="Fievet G."/>
            <person name="Helmstetter N."/>
            <person name="King M."/>
            <person name="Knapp S.J."/>
            <person name="Lai Z."/>
            <person name="Le Paslier M.C."/>
            <person name="Lippi Y."/>
            <person name="Lorenzon L."/>
            <person name="Mandel J.R."/>
            <person name="Marage G."/>
            <person name="Marchand G."/>
            <person name="Marquand E."/>
            <person name="Bret-Mestries E."/>
            <person name="Morien E."/>
            <person name="Nambeesan S."/>
            <person name="Nguyen T."/>
            <person name="Pegot-Espagnet P."/>
            <person name="Pouilly N."/>
            <person name="Raftis F."/>
            <person name="Sallet E."/>
            <person name="Schiex T."/>
            <person name="Thomas J."/>
            <person name="Vandecasteele C."/>
            <person name="Vares D."/>
            <person name="Vear F."/>
            <person name="Vautrin S."/>
            <person name="Crespi M."/>
            <person name="Mangin B."/>
            <person name="Burke J.M."/>
            <person name="Salse J."/>
            <person name="Munos S."/>
            <person name="Vincourt P."/>
            <person name="Rieseberg L.H."/>
            <person name="Langlade N.B."/>
        </authorList>
    </citation>
    <scope>NUCLEOTIDE SEQUENCE [LARGE SCALE GENOMIC DNA]</scope>
    <source>
        <strain evidence="2">cv. SF193</strain>
    </source>
</reference>
<evidence type="ECO:0000313" key="1">
    <source>
        <dbReference type="EMBL" id="OTG25632.1"/>
    </source>
</evidence>
<protein>
    <submittedName>
        <fullName evidence="1">Uncharacterized protein</fullName>
    </submittedName>
</protein>
<proteinExistence type="predicted"/>
<name>A0A251US96_HELAN</name>
<sequence>MVTSVKFETTMAVYGILRGKVEEMIAIGLNDCITLSHMSLVLPIVMRGYFMSDFNLVPKLVLNAKQSLRNGAAGTKRLEPWGTLAKLGFSIGGGTPNARFSWRKATSAMEKMNQPRALETN</sequence>
<evidence type="ECO:0000313" key="2">
    <source>
        <dbReference type="Proteomes" id="UP000215914"/>
    </source>
</evidence>
<gene>
    <name evidence="1" type="ORF">HannXRQ_Chr05g0149741</name>
</gene>
<keyword evidence="2" id="KW-1185">Reference proteome</keyword>
<accession>A0A251US96</accession>